<sequence length="735" mass="80411">MRHFLRSVGLNAFNRTHSRSIQDTHMTVFVYSRWVALQICMVHLLPCLVSITVITLNVEGFFVGATVGSSKNGLNLVLLQVVAKLQEILIVASMATLIFHVMRLKLLRKDGINFGLLGGGFMFSQISYFWSAEFIAALSTPGDKWLILLLIVGGLIAVSAGPATAVLLVPSEIDYHAGSAKYYLNGSTETFWPSKLTLDHYLPLFNNSINETVNCASNEGYKSAVCPTGGYLALANHFSAVTRLNVAGSAVSSDYGFTVTRGSQLFGMSVTSPLGQVAEMQITPVRYRHNSSEISLLTAHGATINIQQRLDFAWQHAIAQANSFAAFGNGRLQYSASQFSVVQSQIPIVRAVCQGQLLNANESSVDLPVIPARGSALGPTQDVLELQKIRLSTSSNSRMSDRPSLRWLDIAPFINGNSSISMSAAATVEVFSSENDSTLAAACSIDARWAEALVWSEFPRAFQGYPSAGGQWSTQDTNYERADRLFEGDFSMRKIHLDSAFLDAINFQVPTTAPMGSPQGISALEALISLAGVPIQASDWIRPRNSTDSLPWLENVIASTLIDAIARTGSYRTYDTSGPIASWPFVFYNPSAETFDINRWNQGVVIPPNLEDVTEMHVRHIVTGYGYQFGGDTSQYLSIAVLLSHLFLALAHTIYMLILNPRSSDCWDTVLEWIALALQSPPSGALQDTWAGIRRSAIFRNSVRVRSPYRWGGRSLELVVSDKSVPDVDLDRYTG</sequence>
<evidence type="ECO:0000313" key="2">
    <source>
        <dbReference type="EMBL" id="KAF2234724.1"/>
    </source>
</evidence>
<organism evidence="2 3">
    <name type="scientific">Viridothelium virens</name>
    <name type="common">Speckled blister lichen</name>
    <name type="synonym">Trypethelium virens</name>
    <dbReference type="NCBI Taxonomy" id="1048519"/>
    <lineage>
        <taxon>Eukaryota</taxon>
        <taxon>Fungi</taxon>
        <taxon>Dikarya</taxon>
        <taxon>Ascomycota</taxon>
        <taxon>Pezizomycotina</taxon>
        <taxon>Dothideomycetes</taxon>
        <taxon>Dothideomycetes incertae sedis</taxon>
        <taxon>Trypetheliales</taxon>
        <taxon>Trypetheliaceae</taxon>
        <taxon>Viridothelium</taxon>
    </lineage>
</organism>
<dbReference type="EMBL" id="ML991796">
    <property type="protein sequence ID" value="KAF2234724.1"/>
    <property type="molecule type" value="Genomic_DNA"/>
</dbReference>
<accession>A0A6A6H9D0</accession>
<protein>
    <submittedName>
        <fullName evidence="2">Uncharacterized protein</fullName>
    </submittedName>
</protein>
<proteinExistence type="predicted"/>
<reference evidence="2" key="1">
    <citation type="journal article" date="2020" name="Stud. Mycol.">
        <title>101 Dothideomycetes genomes: a test case for predicting lifestyles and emergence of pathogens.</title>
        <authorList>
            <person name="Haridas S."/>
            <person name="Albert R."/>
            <person name="Binder M."/>
            <person name="Bloem J."/>
            <person name="Labutti K."/>
            <person name="Salamov A."/>
            <person name="Andreopoulos B."/>
            <person name="Baker S."/>
            <person name="Barry K."/>
            <person name="Bills G."/>
            <person name="Bluhm B."/>
            <person name="Cannon C."/>
            <person name="Castanera R."/>
            <person name="Culley D."/>
            <person name="Daum C."/>
            <person name="Ezra D."/>
            <person name="Gonzalez J."/>
            <person name="Henrissat B."/>
            <person name="Kuo A."/>
            <person name="Liang C."/>
            <person name="Lipzen A."/>
            <person name="Lutzoni F."/>
            <person name="Magnuson J."/>
            <person name="Mondo S."/>
            <person name="Nolan M."/>
            <person name="Ohm R."/>
            <person name="Pangilinan J."/>
            <person name="Park H.-J."/>
            <person name="Ramirez L."/>
            <person name="Alfaro M."/>
            <person name="Sun H."/>
            <person name="Tritt A."/>
            <person name="Yoshinaga Y."/>
            <person name="Zwiers L.-H."/>
            <person name="Turgeon B."/>
            <person name="Goodwin S."/>
            <person name="Spatafora J."/>
            <person name="Crous P."/>
            <person name="Grigoriev I."/>
        </authorList>
    </citation>
    <scope>NUCLEOTIDE SEQUENCE</scope>
    <source>
        <strain evidence="2">Tuck. ex Michener</strain>
    </source>
</reference>
<name>A0A6A6H9D0_VIRVR</name>
<feature type="transmembrane region" description="Helical" evidence="1">
    <location>
        <begin position="76"/>
        <end position="99"/>
    </location>
</feature>
<feature type="transmembrane region" description="Helical" evidence="1">
    <location>
        <begin position="145"/>
        <end position="169"/>
    </location>
</feature>
<dbReference type="AlphaFoldDB" id="A0A6A6H9D0"/>
<feature type="transmembrane region" description="Helical" evidence="1">
    <location>
        <begin position="111"/>
        <end position="130"/>
    </location>
</feature>
<keyword evidence="1" id="KW-0472">Membrane</keyword>
<gene>
    <name evidence="2" type="ORF">EV356DRAFT_566891</name>
</gene>
<dbReference type="OrthoDB" id="5342924at2759"/>
<feature type="transmembrane region" description="Helical" evidence="1">
    <location>
        <begin position="34"/>
        <end position="56"/>
    </location>
</feature>
<keyword evidence="3" id="KW-1185">Reference proteome</keyword>
<evidence type="ECO:0000256" key="1">
    <source>
        <dbReference type="SAM" id="Phobius"/>
    </source>
</evidence>
<feature type="transmembrane region" description="Helical" evidence="1">
    <location>
        <begin position="636"/>
        <end position="658"/>
    </location>
</feature>
<keyword evidence="1" id="KW-0812">Transmembrane</keyword>
<dbReference type="Proteomes" id="UP000800092">
    <property type="component" value="Unassembled WGS sequence"/>
</dbReference>
<keyword evidence="1" id="KW-1133">Transmembrane helix</keyword>
<evidence type="ECO:0000313" key="3">
    <source>
        <dbReference type="Proteomes" id="UP000800092"/>
    </source>
</evidence>